<dbReference type="AlphaFoldDB" id="A0A4Y7MZF1"/>
<dbReference type="Pfam" id="PF13432">
    <property type="entry name" value="TPR_16"/>
    <property type="match status" value="1"/>
</dbReference>
<dbReference type="GO" id="GO:0016560">
    <property type="term" value="P:protein import into peroxisome matrix, docking"/>
    <property type="evidence" value="ECO:0007669"/>
    <property type="project" value="TreeGrafter"/>
</dbReference>
<evidence type="ECO:0000256" key="7">
    <source>
        <dbReference type="ARBA" id="ARBA00023140"/>
    </source>
</evidence>
<evidence type="ECO:0000256" key="2">
    <source>
        <dbReference type="ARBA" id="ARBA00004496"/>
    </source>
</evidence>
<evidence type="ECO:0000256" key="6">
    <source>
        <dbReference type="ARBA" id="ARBA00022803"/>
    </source>
</evidence>
<comment type="subcellular location">
    <subcellularLocation>
        <location evidence="2">Cytoplasm</location>
    </subcellularLocation>
    <subcellularLocation>
        <location evidence="1">Peroxisome</location>
    </subcellularLocation>
</comment>
<evidence type="ECO:0000256" key="3">
    <source>
        <dbReference type="ARBA" id="ARBA00005348"/>
    </source>
</evidence>
<comment type="similarity">
    <text evidence="3">Belongs to the peroxisomal targeting signal receptor family.</text>
</comment>
<dbReference type="Gene3D" id="1.25.40.10">
    <property type="entry name" value="Tetratricopeptide repeat domain"/>
    <property type="match status" value="1"/>
</dbReference>
<keyword evidence="6 8" id="KW-0802">TPR repeat</keyword>
<proteinExistence type="evidence at transcript level"/>
<dbReference type="Pfam" id="PF13181">
    <property type="entry name" value="TPR_8"/>
    <property type="match status" value="1"/>
</dbReference>
<dbReference type="SUPFAM" id="SSF48452">
    <property type="entry name" value="TPR-like"/>
    <property type="match status" value="1"/>
</dbReference>
<accession>A0A4Y7MZF1</accession>
<keyword evidence="4" id="KW-0963">Cytoplasm</keyword>
<evidence type="ECO:0000256" key="5">
    <source>
        <dbReference type="ARBA" id="ARBA00022737"/>
    </source>
</evidence>
<dbReference type="PANTHER" id="PTHR10130:SF0">
    <property type="entry name" value="GH08708P"/>
    <property type="match status" value="1"/>
</dbReference>
<dbReference type="InterPro" id="IPR024111">
    <property type="entry name" value="PEX5/PEX5L"/>
</dbReference>
<dbReference type="PANTHER" id="PTHR10130">
    <property type="entry name" value="PEROXISOMAL TARGETING SIGNAL 1 RECEPTOR PEX5"/>
    <property type="match status" value="1"/>
</dbReference>
<evidence type="ECO:0000256" key="4">
    <source>
        <dbReference type="ARBA" id="ARBA00022490"/>
    </source>
</evidence>
<protein>
    <submittedName>
        <fullName evidence="9">EOG090X054E</fullName>
    </submittedName>
</protein>
<organism evidence="9">
    <name type="scientific">Daphnia similis</name>
    <dbReference type="NCBI Taxonomy" id="35528"/>
    <lineage>
        <taxon>Eukaryota</taxon>
        <taxon>Metazoa</taxon>
        <taxon>Ecdysozoa</taxon>
        <taxon>Arthropoda</taxon>
        <taxon>Crustacea</taxon>
        <taxon>Branchiopoda</taxon>
        <taxon>Diplostraca</taxon>
        <taxon>Cladocera</taxon>
        <taxon>Anomopoda</taxon>
        <taxon>Daphniidae</taxon>
        <taxon>Daphnia</taxon>
        <taxon>Daphnia similis group</taxon>
    </lineage>
</organism>
<dbReference type="GO" id="GO:0005052">
    <property type="term" value="F:peroxisome matrix targeting signal-1 binding"/>
    <property type="evidence" value="ECO:0007669"/>
    <property type="project" value="TreeGrafter"/>
</dbReference>
<dbReference type="InterPro" id="IPR011990">
    <property type="entry name" value="TPR-like_helical_dom_sf"/>
</dbReference>
<evidence type="ECO:0000256" key="8">
    <source>
        <dbReference type="PROSITE-ProRule" id="PRU00339"/>
    </source>
</evidence>
<gene>
    <name evidence="9" type="primary">EOG090X054E</name>
</gene>
<keyword evidence="7" id="KW-0576">Peroxisome</keyword>
<dbReference type="GO" id="GO:0005829">
    <property type="term" value="C:cytosol"/>
    <property type="evidence" value="ECO:0007669"/>
    <property type="project" value="TreeGrafter"/>
</dbReference>
<dbReference type="EMBL" id="LR016472">
    <property type="protein sequence ID" value="SVE86091.1"/>
    <property type="molecule type" value="mRNA"/>
</dbReference>
<dbReference type="InterPro" id="IPR019734">
    <property type="entry name" value="TPR_rpt"/>
</dbReference>
<feature type="repeat" description="TPR" evidence="8">
    <location>
        <begin position="389"/>
        <end position="422"/>
    </location>
</feature>
<dbReference type="GO" id="GO:0005778">
    <property type="term" value="C:peroxisomal membrane"/>
    <property type="evidence" value="ECO:0007669"/>
    <property type="project" value="TreeGrafter"/>
</dbReference>
<keyword evidence="5" id="KW-0677">Repeat</keyword>
<evidence type="ECO:0000313" key="9">
    <source>
        <dbReference type="EMBL" id="SVE86091.1"/>
    </source>
</evidence>
<dbReference type="SMART" id="SM00028">
    <property type="entry name" value="TPR"/>
    <property type="match status" value="5"/>
</dbReference>
<evidence type="ECO:0000256" key="1">
    <source>
        <dbReference type="ARBA" id="ARBA00004275"/>
    </source>
</evidence>
<reference evidence="9" key="1">
    <citation type="submission" date="2018-08" db="EMBL/GenBank/DDBJ databases">
        <authorList>
            <person name="Cornetti L."/>
        </authorList>
    </citation>
    <scope>NUCLEOTIDE SEQUENCE</scope>
    <source>
        <strain evidence="9">IL-B-3</strain>
    </source>
</reference>
<name>A0A4Y7MZF1_9CRUS</name>
<sequence length="695" mass="78254">MQKVFNWFLAYLQEEVGKTLSSTGTTDMAFRELVDGDCGGRNPMLKVASHFTKDQAFRQDLASSHRHPDTRPEDVMVREFLEGIPPPSQVGSRGAFNMESLLREMRDFEKPQGVSRLPIQAGPNVAHYAFDEKNWAEDFLRKETHVIPEDIPSASGWSQEFLDSPGYMGAVDGYSSEWDTHWDSLTSHIEKPKFAAPDALAHTAGEIIDRMKDPKFAQSEFLQFMQRVSQGEETLTAEPKSTAAYGNSNWAEEFAGATGVIKQPESSSDQDWAAEFTTNHQPDLAEEWTKEFSDGASAEVFRGGNSSNNDFWSQLQQDWEKAADDNPSNYGWLKETQQDTSNEYSFEAENPYQDISDPYNTGLQKRLDGDLPSAILLFEAALQKDPEHFKAWEVLGLTLAENEQDPGAITAYKRCLALEPTNLVAIMGLAVSYTNESYQLQACQALEDWLRNNPKYAHLTSASSTRVGEREKTFTSLVSGDTFNRVQDMYLRAARLQPSHDLDPDVQTGLGVLLNLSGDFDKAPDCFRSALQMKPNDSLLWNRLGATLGMYFLLFYYTPANGGRSEEAIESYYKALELSPGFIRARYNLAVSCINLGAHREAAEHLVSALLLQARRSKRVMSDNIWSTLRMVLNLMNRREFIADIDARILPFANNGPSFRIKSIINPIVVNNNYNDRIELENCPTSSILDYENLR</sequence>
<feature type="repeat" description="TPR" evidence="8">
    <location>
        <begin position="504"/>
        <end position="537"/>
    </location>
</feature>
<dbReference type="PROSITE" id="PS50005">
    <property type="entry name" value="TPR"/>
    <property type="match status" value="2"/>
</dbReference>